<evidence type="ECO:0000313" key="3">
    <source>
        <dbReference type="EMBL" id="PAA80983.1"/>
    </source>
</evidence>
<keyword evidence="4" id="KW-1185">Reference proteome</keyword>
<sequence>MAQGENYSSYNGILEWLNPATKNARLIASDSSKFACELRSTERSAKKELLSLSDCSPYSVDFSGKRFLDSMDGAKSSGDKLKSKCDALCKEWKKFANDYAKSSKGKKESTELDKLLKDMNKLLKKCAACRQQYSVTQEKLKTAINDCSLFVKELEKEADRKRKEKSARKLKGYGAAVVGLGAAVLGRLSDKFSKDRGSMKTMRRCLMQLSDLIASLERSTKDMTRSIENGRRERVKDTTRSKEQENKKLKDTIRSQEQENEKLKEQLRKAGISDD</sequence>
<comment type="caution">
    <text evidence="3">The sequence shown here is derived from an EMBL/GenBank/DDBJ whole genome shotgun (WGS) entry which is preliminary data.</text>
</comment>
<name>A0A267G4Q1_9PLAT</name>
<protein>
    <submittedName>
        <fullName evidence="3">Uncharacterized protein</fullName>
    </submittedName>
</protein>
<gene>
    <name evidence="3" type="ORF">BOX15_Mlig004740g1</name>
</gene>
<dbReference type="AlphaFoldDB" id="A0A267G4Q1"/>
<evidence type="ECO:0000256" key="2">
    <source>
        <dbReference type="SAM" id="MobiDB-lite"/>
    </source>
</evidence>
<proteinExistence type="predicted"/>
<dbReference type="EMBL" id="NIVC01000555">
    <property type="protein sequence ID" value="PAA80983.1"/>
    <property type="molecule type" value="Genomic_DNA"/>
</dbReference>
<accession>A0A267G4Q1</accession>
<evidence type="ECO:0000256" key="1">
    <source>
        <dbReference type="SAM" id="Coils"/>
    </source>
</evidence>
<feature type="coiled-coil region" evidence="1">
    <location>
        <begin position="112"/>
        <end position="171"/>
    </location>
</feature>
<keyword evidence="1" id="KW-0175">Coiled coil</keyword>
<dbReference type="Proteomes" id="UP000215902">
    <property type="component" value="Unassembled WGS sequence"/>
</dbReference>
<evidence type="ECO:0000313" key="4">
    <source>
        <dbReference type="Proteomes" id="UP000215902"/>
    </source>
</evidence>
<feature type="region of interest" description="Disordered" evidence="2">
    <location>
        <begin position="221"/>
        <end position="275"/>
    </location>
</feature>
<organism evidence="3 4">
    <name type="scientific">Macrostomum lignano</name>
    <dbReference type="NCBI Taxonomy" id="282301"/>
    <lineage>
        <taxon>Eukaryota</taxon>
        <taxon>Metazoa</taxon>
        <taxon>Spiralia</taxon>
        <taxon>Lophotrochozoa</taxon>
        <taxon>Platyhelminthes</taxon>
        <taxon>Rhabditophora</taxon>
        <taxon>Macrostomorpha</taxon>
        <taxon>Macrostomida</taxon>
        <taxon>Macrostomidae</taxon>
        <taxon>Macrostomum</taxon>
    </lineage>
</organism>
<reference evidence="3 4" key="1">
    <citation type="submission" date="2017-06" db="EMBL/GenBank/DDBJ databases">
        <title>A platform for efficient transgenesis in Macrostomum lignano, a flatworm model organism for stem cell research.</title>
        <authorList>
            <person name="Berezikov E."/>
        </authorList>
    </citation>
    <scope>NUCLEOTIDE SEQUENCE [LARGE SCALE GENOMIC DNA]</scope>
    <source>
        <strain evidence="3">DV1</strain>
        <tissue evidence="3">Whole organism</tissue>
    </source>
</reference>